<gene>
    <name evidence="1" type="ORF">BRW65_05890</name>
</gene>
<dbReference type="STRING" id="53378.BRW65_05890"/>
<keyword evidence="2" id="KW-1185">Reference proteome</keyword>
<comment type="caution">
    <text evidence="1">The sequence shown here is derived from an EMBL/GenBank/DDBJ whole genome shotgun (WGS) entry which is preliminary data.</text>
</comment>
<dbReference type="EMBL" id="MPNT01000003">
    <property type="protein sequence ID" value="OJZ75382.1"/>
    <property type="molecule type" value="Genomic_DNA"/>
</dbReference>
<dbReference type="Proteomes" id="UP000186438">
    <property type="component" value="Unassembled WGS sequence"/>
</dbReference>
<dbReference type="Gene3D" id="1.10.150.430">
    <property type="entry name" value="DUF3349, helical bundle"/>
    <property type="match status" value="1"/>
</dbReference>
<dbReference type="Pfam" id="PF11829">
    <property type="entry name" value="DUF3349"/>
    <property type="match status" value="1"/>
</dbReference>
<evidence type="ECO:0008006" key="3">
    <source>
        <dbReference type="Google" id="ProtNLM"/>
    </source>
</evidence>
<evidence type="ECO:0000313" key="2">
    <source>
        <dbReference type="Proteomes" id="UP000186438"/>
    </source>
</evidence>
<reference evidence="1 2" key="1">
    <citation type="submission" date="2016-11" db="EMBL/GenBank/DDBJ databases">
        <title>Genome sequences of unsequenced Mycobacteria.</title>
        <authorList>
            <person name="Greninger A.L."/>
            <person name="Fang F."/>
            <person name="Jerome K.R."/>
        </authorList>
    </citation>
    <scope>NUCLEOTIDE SEQUENCE [LARGE SCALE GENOMIC DNA]</scope>
    <source>
        <strain evidence="1 2">M11</strain>
    </source>
</reference>
<protein>
    <recommendedName>
        <fullName evidence="3">DUF3349 domain-containing protein</fullName>
    </recommendedName>
</protein>
<name>A0A1Q4I0A0_9MYCO</name>
<sequence>MNDRVSSIVAFLRAGYPAGAPGLGYAPVFALLPRRVSDDEVATIATKLVGPKRGSLSNVDVGVEITRVTDALPSADEIERVKCRLGAMG</sequence>
<dbReference type="AlphaFoldDB" id="A0A1Q4I0A0"/>
<evidence type="ECO:0000313" key="1">
    <source>
        <dbReference type="EMBL" id="OJZ75382.1"/>
    </source>
</evidence>
<proteinExistence type="predicted"/>
<dbReference type="InterPro" id="IPR021784">
    <property type="entry name" value="DUF3349"/>
</dbReference>
<organism evidence="1 2">
    <name type="scientific">Mycobacterium paraffinicum</name>
    <dbReference type="NCBI Taxonomy" id="53378"/>
    <lineage>
        <taxon>Bacteria</taxon>
        <taxon>Bacillati</taxon>
        <taxon>Actinomycetota</taxon>
        <taxon>Actinomycetes</taxon>
        <taxon>Mycobacteriales</taxon>
        <taxon>Mycobacteriaceae</taxon>
        <taxon>Mycobacterium</taxon>
    </lineage>
</organism>
<dbReference type="InterPro" id="IPR044918">
    <property type="entry name" value="DUF3349_helical"/>
</dbReference>
<accession>A0A1Q4I0A0</accession>